<evidence type="ECO:0000259" key="2">
    <source>
        <dbReference type="Pfam" id="PF26362"/>
    </source>
</evidence>
<dbReference type="RefSeq" id="WP_047370117.1">
    <property type="nucleotide sequence ID" value="NZ_CABMNU010000005.1"/>
</dbReference>
<evidence type="ECO:0000256" key="1">
    <source>
        <dbReference type="SAM" id="MobiDB-lite"/>
    </source>
</evidence>
<accession>A0A9P3TD25</accession>
<evidence type="ECO:0000313" key="3">
    <source>
        <dbReference type="EMBL" id="HAT3583080.1"/>
    </source>
</evidence>
<dbReference type="InterPro" id="IPR058406">
    <property type="entry name" value="DUF8093"/>
</dbReference>
<dbReference type="SUPFAM" id="SSF53474">
    <property type="entry name" value="alpha/beta-Hydrolases"/>
    <property type="match status" value="1"/>
</dbReference>
<proteinExistence type="predicted"/>
<dbReference type="AlphaFoldDB" id="A0A9P3TD25"/>
<feature type="domain" description="DUF8093" evidence="2">
    <location>
        <begin position="1"/>
        <end position="134"/>
    </location>
</feature>
<protein>
    <recommendedName>
        <fullName evidence="2">DUF8093 domain-containing protein</fullName>
    </recommendedName>
</protein>
<dbReference type="Pfam" id="PF26363">
    <property type="entry name" value="Phospholipase-like"/>
    <property type="match status" value="1"/>
</dbReference>
<gene>
    <name evidence="3" type="ORF">I8531_003409</name>
</gene>
<reference evidence="3" key="2">
    <citation type="submission" date="2020-10" db="EMBL/GenBank/DDBJ databases">
        <authorList>
            <consortium name="NCBI Pathogen Detection Project"/>
        </authorList>
    </citation>
    <scope>NUCLEOTIDE SEQUENCE</scope>
    <source>
        <strain evidence="3">CAVp300</strain>
    </source>
</reference>
<feature type="region of interest" description="Disordered" evidence="1">
    <location>
        <begin position="35"/>
        <end position="57"/>
    </location>
</feature>
<sequence>MSLTYIFEEKVAPWRFPFIVRPHLAVQRIRTMPPSSLSSMLSRPNSHQPQSGANPYQAGRDIHTVATVDIERGTMVAIDDSFGLWSPAVAVFFIDNEGCLQLYSATLPDNYPVSSIVRRYEEMVSTFGNRPAPTDIPLSQLSRADTAMRGEEPSAGGGRSSRINEPVRPLTKAERWQERKNLISKGRRSVYPDAQTAANRLAENNIAVEKAKLAQNVYGRAGQPINALETMPDVPEGWFDISNDEQALSAIGLKSSMLSDGPVDPDFIARVYAPDDYVFGSDMKPTVVFRGTRPEKMADWGNNGAQGMGLNSNYYKNAVQIGKSLAQAGSNVDIAGHSLGGGLASAAGVASGKSTWTFNAAGLNGGTVEKYGGQIIGDGSAITAYRVNGEVLTKLQEVSITDLTDANFDMSLFAAKVGVSNMLPDAIGKTVGLAGGNGSIMDKHGMTQVINCIEAQKDEDIGIIKSRV</sequence>
<comment type="caution">
    <text evidence="3">The sequence shown here is derived from an EMBL/GenBank/DDBJ whole genome shotgun (WGS) entry which is preliminary data.</text>
</comment>
<dbReference type="Pfam" id="PF26362">
    <property type="entry name" value="DUF8093"/>
    <property type="match status" value="1"/>
</dbReference>
<organism evidence="3 4">
    <name type="scientific">Kluyvera intermedia</name>
    <name type="common">Enterobacter intermedius</name>
    <dbReference type="NCBI Taxonomy" id="61648"/>
    <lineage>
        <taxon>Bacteria</taxon>
        <taxon>Pseudomonadati</taxon>
        <taxon>Pseudomonadota</taxon>
        <taxon>Gammaproteobacteria</taxon>
        <taxon>Enterobacterales</taxon>
        <taxon>Enterobacteriaceae</taxon>
        <taxon>Kluyvera</taxon>
    </lineage>
</organism>
<feature type="region of interest" description="Disordered" evidence="1">
    <location>
        <begin position="146"/>
        <end position="175"/>
    </location>
</feature>
<dbReference type="InterPro" id="IPR029058">
    <property type="entry name" value="AB_hydrolase_fold"/>
</dbReference>
<name>A0A9P3TD25_KLUIN</name>
<dbReference type="Proteomes" id="UP000867740">
    <property type="component" value="Unassembled WGS sequence"/>
</dbReference>
<reference evidence="3" key="1">
    <citation type="journal article" date="2018" name="Genome Biol.">
        <title>SKESA: strategic k-mer extension for scrupulous assemblies.</title>
        <authorList>
            <person name="Souvorov A."/>
            <person name="Agarwala R."/>
            <person name="Lipman D.J."/>
        </authorList>
    </citation>
    <scope>NUCLEOTIDE SEQUENCE</scope>
    <source>
        <strain evidence="3">CAVp300</strain>
    </source>
</reference>
<feature type="compositionally biased region" description="Polar residues" evidence="1">
    <location>
        <begin position="43"/>
        <end position="54"/>
    </location>
</feature>
<evidence type="ECO:0000313" key="4">
    <source>
        <dbReference type="Proteomes" id="UP000867740"/>
    </source>
</evidence>
<dbReference type="EMBL" id="DACSUM010000029">
    <property type="protein sequence ID" value="HAT3583080.1"/>
    <property type="molecule type" value="Genomic_DNA"/>
</dbReference>